<name>A0A1Y5Q2R2_9SPHN</name>
<dbReference type="AlphaFoldDB" id="A0A1Y5Q2R2"/>
<gene>
    <name evidence="1" type="ORF">SPPYR_2957</name>
</gene>
<protein>
    <submittedName>
        <fullName evidence="1">Uncharacterized protein</fullName>
    </submittedName>
</protein>
<sequence>MSDKREELLDAAETAPVERIARVLAGHALSRNAEGDLTSAARAVDDSWPEYSDAALAVLRTLREPSGRMVAAGDAAIWDRMITAAIEDETISDG</sequence>
<reference evidence="1" key="1">
    <citation type="submission" date="2016-03" db="EMBL/GenBank/DDBJ databases">
        <authorList>
            <person name="Ploux O."/>
        </authorList>
    </citation>
    <scope>NUCLEOTIDE SEQUENCE</scope>
    <source>
        <strain evidence="1">UC10</strain>
    </source>
</reference>
<evidence type="ECO:0000313" key="1">
    <source>
        <dbReference type="EMBL" id="SBV34077.1"/>
    </source>
</evidence>
<dbReference type="EMBL" id="LT598653">
    <property type="protein sequence ID" value="SBV34077.1"/>
    <property type="molecule type" value="Genomic_DNA"/>
</dbReference>
<dbReference type="RefSeq" id="WP_295320632.1">
    <property type="nucleotide sequence ID" value="NZ_LT598653.1"/>
</dbReference>
<proteinExistence type="predicted"/>
<dbReference type="KEGG" id="sphu:SPPYR_2957"/>
<organism evidence="1">
    <name type="scientific">uncultured Sphingopyxis sp</name>
    <dbReference type="NCBI Taxonomy" id="310581"/>
    <lineage>
        <taxon>Bacteria</taxon>
        <taxon>Pseudomonadati</taxon>
        <taxon>Pseudomonadota</taxon>
        <taxon>Alphaproteobacteria</taxon>
        <taxon>Sphingomonadales</taxon>
        <taxon>Sphingomonadaceae</taxon>
        <taxon>Sphingopyxis</taxon>
        <taxon>environmental samples</taxon>
    </lineage>
</organism>
<accession>A0A1Y5Q2R2</accession>